<feature type="compositionally biased region" description="Low complexity" evidence="1">
    <location>
        <begin position="347"/>
        <end position="358"/>
    </location>
</feature>
<dbReference type="VEuPathDB" id="VectorBase:CSON004861"/>
<feature type="region of interest" description="Disordered" evidence="1">
    <location>
        <begin position="321"/>
        <end position="413"/>
    </location>
</feature>
<evidence type="ECO:0000313" key="3">
    <source>
        <dbReference type="EMBL" id="SSX12876.1"/>
    </source>
</evidence>
<evidence type="ECO:0000259" key="2">
    <source>
        <dbReference type="Pfam" id="PF03623"/>
    </source>
</evidence>
<feature type="compositionally biased region" description="Polar residues" evidence="1">
    <location>
        <begin position="359"/>
        <end position="376"/>
    </location>
</feature>
<feature type="domain" description="Focal AT" evidence="2">
    <location>
        <begin position="97"/>
        <end position="228"/>
    </location>
</feature>
<dbReference type="GO" id="GO:0005925">
    <property type="term" value="C:focal adhesion"/>
    <property type="evidence" value="ECO:0007669"/>
    <property type="project" value="InterPro"/>
</dbReference>
<gene>
    <name evidence="4" type="primary">CSON004861</name>
</gene>
<dbReference type="EMBL" id="UFQS01001990">
    <property type="protein sequence ID" value="SSX12876.1"/>
    <property type="molecule type" value="Genomic_DNA"/>
</dbReference>
<feature type="compositionally biased region" description="Polar residues" evidence="1">
    <location>
        <begin position="59"/>
        <end position="86"/>
    </location>
</feature>
<dbReference type="AlphaFoldDB" id="A0A336N1T4"/>
<dbReference type="EMBL" id="UFQT01001990">
    <property type="protein sequence ID" value="SSX32318.1"/>
    <property type="molecule type" value="Genomic_DNA"/>
</dbReference>
<organism evidence="4">
    <name type="scientific">Culicoides sonorensis</name>
    <name type="common">Biting midge</name>
    <dbReference type="NCBI Taxonomy" id="179676"/>
    <lineage>
        <taxon>Eukaryota</taxon>
        <taxon>Metazoa</taxon>
        <taxon>Ecdysozoa</taxon>
        <taxon>Arthropoda</taxon>
        <taxon>Hexapoda</taxon>
        <taxon>Insecta</taxon>
        <taxon>Pterygota</taxon>
        <taxon>Neoptera</taxon>
        <taxon>Endopterygota</taxon>
        <taxon>Diptera</taxon>
        <taxon>Nematocera</taxon>
        <taxon>Chironomoidea</taxon>
        <taxon>Ceratopogonidae</taxon>
        <taxon>Ceratopogoninae</taxon>
        <taxon>Culicoides</taxon>
        <taxon>Monoculicoides</taxon>
    </lineage>
</organism>
<dbReference type="SUPFAM" id="SSF68993">
    <property type="entry name" value="FAT domain of focal adhesion kinase"/>
    <property type="match status" value="1"/>
</dbReference>
<dbReference type="PANTHER" id="PTHR46221">
    <property type="entry name" value="FERM AND PDZ DOMAIN-CONTAINING PROTEIN FAMILY MEMBER"/>
    <property type="match status" value="1"/>
</dbReference>
<dbReference type="GO" id="GO:0007172">
    <property type="term" value="P:signal complex assembly"/>
    <property type="evidence" value="ECO:0007669"/>
    <property type="project" value="InterPro"/>
</dbReference>
<accession>A0A336N1T4</accession>
<name>A0A336N1T4_CULSO</name>
<feature type="region of interest" description="Disordered" evidence="1">
    <location>
        <begin position="434"/>
        <end position="454"/>
    </location>
</feature>
<feature type="compositionally biased region" description="Low complexity" evidence="1">
    <location>
        <begin position="322"/>
        <end position="339"/>
    </location>
</feature>
<reference evidence="4" key="2">
    <citation type="submission" date="2018-07" db="EMBL/GenBank/DDBJ databases">
        <authorList>
            <person name="Quirk P.G."/>
            <person name="Krulwich T.A."/>
        </authorList>
    </citation>
    <scope>NUCLEOTIDE SEQUENCE</scope>
</reference>
<sequence>MNLKKRLSLVTSNSNLDGNDVSGPLSGSYHGTQNSGPQSLNDHFTMMGISGNDGRPLTPGSNSGTLSKSISRSMERSTTPSSSTDQGGLKKPEVTKTMPLDRSNDNVYACTTAVVKSIMALSQGVEKAKALEYLELVRNVGMELRNLLGSVDQISNCFPAQVHKEVEMAHKVLSKDMFELVSAMRLAQQYCDTTLDAEYRKSMLACAHVLAMDAKNLLDVVDSIRVRYPDLVLPAHLQPQQPPSPTVQHFQQNLPATAAAASAAAAASSAIPSTSPQLIHSHTITQTMTYQTQVLPPQSQEIENQYQNSPNDCYQNATFARQQQLQHSSPPSSLTHSYSGANNQCDQQPSQQIYSNQQGIYDNENSNATNNSQSVPKKSPEAANVSTTVSTSTATTSSSSASAPPVKVKPPPPVRAPTTGLVSKMRANFQQVCDTQPPNNSVTQKSFNKNQNNDMTLNEPLKIIEDPSEMYSNTAGIQLPEPVSCQIVQENLIATQQQKAVGTNLGK</sequence>
<dbReference type="InterPro" id="IPR036137">
    <property type="entry name" value="Focal_adhe_kin_target_dom_sf"/>
</dbReference>
<dbReference type="InterPro" id="IPR005189">
    <property type="entry name" value="Focal_adhesion_kin_target_dom"/>
</dbReference>
<dbReference type="Gene3D" id="1.20.120.330">
    <property type="entry name" value="Nucleotidyltransferases domain 2"/>
    <property type="match status" value="1"/>
</dbReference>
<feature type="region of interest" description="Disordered" evidence="1">
    <location>
        <begin position="12"/>
        <end position="101"/>
    </location>
</feature>
<reference evidence="3" key="1">
    <citation type="submission" date="2018-04" db="EMBL/GenBank/DDBJ databases">
        <authorList>
            <person name="Go L.Y."/>
            <person name="Mitchell J.A."/>
        </authorList>
    </citation>
    <scope>NUCLEOTIDE SEQUENCE</scope>
    <source>
        <tissue evidence="3">Whole organism</tissue>
    </source>
</reference>
<evidence type="ECO:0000313" key="4">
    <source>
        <dbReference type="EMBL" id="SSX32318.1"/>
    </source>
</evidence>
<dbReference type="PANTHER" id="PTHR46221:SF9">
    <property type="entry name" value="NON-SPECIFIC PROTEIN-TYROSINE KINASE"/>
    <property type="match status" value="1"/>
</dbReference>
<protein>
    <submittedName>
        <fullName evidence="4">CSON004861 protein</fullName>
    </submittedName>
</protein>
<proteinExistence type="predicted"/>
<feature type="compositionally biased region" description="Polar residues" evidence="1">
    <location>
        <begin position="29"/>
        <end position="42"/>
    </location>
</feature>
<dbReference type="Pfam" id="PF03623">
    <property type="entry name" value="Focal_AT"/>
    <property type="match status" value="1"/>
</dbReference>
<evidence type="ECO:0000256" key="1">
    <source>
        <dbReference type="SAM" id="MobiDB-lite"/>
    </source>
</evidence>
<feature type="compositionally biased region" description="Low complexity" evidence="1">
    <location>
        <begin position="385"/>
        <end position="406"/>
    </location>
</feature>
<dbReference type="GO" id="GO:0004713">
    <property type="term" value="F:protein tyrosine kinase activity"/>
    <property type="evidence" value="ECO:0007669"/>
    <property type="project" value="InterPro"/>
</dbReference>